<dbReference type="EMBL" id="LSYV01000033">
    <property type="protein sequence ID" value="KXZ47892.1"/>
    <property type="molecule type" value="Genomic_DNA"/>
</dbReference>
<keyword evidence="3" id="KW-1185">Reference proteome</keyword>
<dbReference type="STRING" id="33097.A0A150GDH6"/>
<name>A0A150GDH6_GONPE</name>
<accession>A0A150GDH6</accession>
<feature type="region of interest" description="Disordered" evidence="1">
    <location>
        <begin position="262"/>
        <end position="282"/>
    </location>
</feature>
<evidence type="ECO:0000256" key="1">
    <source>
        <dbReference type="SAM" id="MobiDB-lite"/>
    </source>
</evidence>
<organism evidence="2 3">
    <name type="scientific">Gonium pectorale</name>
    <name type="common">Green alga</name>
    <dbReference type="NCBI Taxonomy" id="33097"/>
    <lineage>
        <taxon>Eukaryota</taxon>
        <taxon>Viridiplantae</taxon>
        <taxon>Chlorophyta</taxon>
        <taxon>core chlorophytes</taxon>
        <taxon>Chlorophyceae</taxon>
        <taxon>CS clade</taxon>
        <taxon>Chlamydomonadales</taxon>
        <taxon>Volvocaceae</taxon>
        <taxon>Gonium</taxon>
    </lineage>
</organism>
<dbReference type="InterPro" id="IPR029063">
    <property type="entry name" value="SAM-dependent_MTases_sf"/>
</dbReference>
<feature type="compositionally biased region" description="Gly residues" evidence="1">
    <location>
        <begin position="262"/>
        <end position="274"/>
    </location>
</feature>
<evidence type="ECO:0000313" key="3">
    <source>
        <dbReference type="Proteomes" id="UP000075714"/>
    </source>
</evidence>
<proteinExistence type="predicted"/>
<dbReference type="SUPFAM" id="SSF53335">
    <property type="entry name" value="S-adenosyl-L-methionine-dependent methyltransferases"/>
    <property type="match status" value="1"/>
</dbReference>
<comment type="caution">
    <text evidence="2">The sequence shown here is derived from an EMBL/GenBank/DDBJ whole genome shotgun (WGS) entry which is preliminary data.</text>
</comment>
<sequence>MGREIVPESLGGGQQHVPAGSRLLLLDTTGNLHSLYHPDRVLTGCYWDVLATLPSLVPPGPLGLLGLGAGTVPRAIAAHFRCGPGGDGDSSSYVVHGWELDPGVVMAGRMYLGMAELERSGQLVVYTGDALAPTASIPGGFSGIIVDLFSKGCLLPQLTERATWESLRSRLAPIPGSRLIANLGQAPAAAQPGSPAAAAAQATGLALEALREVFEGEVSMLTVEENTLILTGPTPGPEEWPGRLPDGLRHLGAPHHWERVRGGGAVAVGGGGARTGEPERRL</sequence>
<reference evidence="3" key="1">
    <citation type="journal article" date="2016" name="Nat. Commun.">
        <title>The Gonium pectorale genome demonstrates co-option of cell cycle regulation during the evolution of multicellularity.</title>
        <authorList>
            <person name="Hanschen E.R."/>
            <person name="Marriage T.N."/>
            <person name="Ferris P.J."/>
            <person name="Hamaji T."/>
            <person name="Toyoda A."/>
            <person name="Fujiyama A."/>
            <person name="Neme R."/>
            <person name="Noguchi H."/>
            <person name="Minakuchi Y."/>
            <person name="Suzuki M."/>
            <person name="Kawai-Toyooka H."/>
            <person name="Smith D.R."/>
            <person name="Sparks H."/>
            <person name="Anderson J."/>
            <person name="Bakaric R."/>
            <person name="Luria V."/>
            <person name="Karger A."/>
            <person name="Kirschner M.W."/>
            <person name="Durand P.M."/>
            <person name="Michod R.E."/>
            <person name="Nozaki H."/>
            <person name="Olson B.J."/>
        </authorList>
    </citation>
    <scope>NUCLEOTIDE SEQUENCE [LARGE SCALE GENOMIC DNA]</scope>
    <source>
        <strain evidence="3">NIES-2863</strain>
    </source>
</reference>
<dbReference type="Gene3D" id="3.40.50.150">
    <property type="entry name" value="Vaccinia Virus protein VP39"/>
    <property type="match status" value="1"/>
</dbReference>
<protein>
    <recommendedName>
        <fullName evidence="4">PABS domain-containing protein</fullName>
    </recommendedName>
</protein>
<gene>
    <name evidence="2" type="ORF">GPECTOR_32g505</name>
</gene>
<dbReference type="OrthoDB" id="2016285at2759"/>
<dbReference type="Proteomes" id="UP000075714">
    <property type="component" value="Unassembled WGS sequence"/>
</dbReference>
<evidence type="ECO:0000313" key="2">
    <source>
        <dbReference type="EMBL" id="KXZ47892.1"/>
    </source>
</evidence>
<dbReference type="AlphaFoldDB" id="A0A150GDH6"/>
<evidence type="ECO:0008006" key="4">
    <source>
        <dbReference type="Google" id="ProtNLM"/>
    </source>
</evidence>